<dbReference type="EMBL" id="CAKKNE010000004">
    <property type="protein sequence ID" value="CAH0373660.1"/>
    <property type="molecule type" value="Genomic_DNA"/>
</dbReference>
<keyword evidence="1" id="KW-0732">Signal</keyword>
<evidence type="ECO:0000313" key="3">
    <source>
        <dbReference type="Proteomes" id="UP000789595"/>
    </source>
</evidence>
<proteinExistence type="predicted"/>
<gene>
    <name evidence="2" type="ORF">PECAL_4P08790</name>
</gene>
<accession>A0A8J2X0J4</accession>
<keyword evidence="3" id="KW-1185">Reference proteome</keyword>
<organism evidence="2 3">
    <name type="scientific">Pelagomonas calceolata</name>
    <dbReference type="NCBI Taxonomy" id="35677"/>
    <lineage>
        <taxon>Eukaryota</taxon>
        <taxon>Sar</taxon>
        <taxon>Stramenopiles</taxon>
        <taxon>Ochrophyta</taxon>
        <taxon>Pelagophyceae</taxon>
        <taxon>Pelagomonadales</taxon>
        <taxon>Pelagomonadaceae</taxon>
        <taxon>Pelagomonas</taxon>
    </lineage>
</organism>
<dbReference type="Proteomes" id="UP000789595">
    <property type="component" value="Unassembled WGS sequence"/>
</dbReference>
<feature type="signal peptide" evidence="1">
    <location>
        <begin position="1"/>
        <end position="21"/>
    </location>
</feature>
<evidence type="ECO:0008006" key="4">
    <source>
        <dbReference type="Google" id="ProtNLM"/>
    </source>
</evidence>
<feature type="chain" id="PRO_5035268255" description="Secreted protein" evidence="1">
    <location>
        <begin position="22"/>
        <end position="210"/>
    </location>
</feature>
<reference evidence="2" key="1">
    <citation type="submission" date="2021-11" db="EMBL/GenBank/DDBJ databases">
        <authorList>
            <consortium name="Genoscope - CEA"/>
            <person name="William W."/>
        </authorList>
    </citation>
    <scope>NUCLEOTIDE SEQUENCE</scope>
</reference>
<sequence>MVLKLAHLISSSVVCSPIAEARTWQFAARPRSVAKSLQWVVVYSRYHLQVTEIARRQHVRSRAYKNLYMIHRDRCLGRLTRPQARTQEAPGRSRMGVDYVERTSKSPAFDPHLPNLAINSFLVRRTAGPAWKLTFVSPESHSHCLSVRHGLPPCLVAPALLAYPAINHCNIFSSCHSHTVKNQCRIVTIPRLALSPVWVDMRANFYAKPT</sequence>
<name>A0A8J2X0J4_9STRA</name>
<evidence type="ECO:0000313" key="2">
    <source>
        <dbReference type="EMBL" id="CAH0373660.1"/>
    </source>
</evidence>
<protein>
    <recommendedName>
        <fullName evidence="4">Secreted protein</fullName>
    </recommendedName>
</protein>
<comment type="caution">
    <text evidence="2">The sequence shown here is derived from an EMBL/GenBank/DDBJ whole genome shotgun (WGS) entry which is preliminary data.</text>
</comment>
<evidence type="ECO:0000256" key="1">
    <source>
        <dbReference type="SAM" id="SignalP"/>
    </source>
</evidence>
<dbReference type="AlphaFoldDB" id="A0A8J2X0J4"/>